<reference evidence="8" key="1">
    <citation type="submission" date="2016-10" db="EMBL/GenBank/DDBJ databases">
        <authorList>
            <person name="Varghese N."/>
            <person name="Submissions S."/>
        </authorList>
    </citation>
    <scope>NUCLEOTIDE SEQUENCE [LARGE SCALE GENOMIC DNA]</scope>
    <source>
        <strain evidence="8">KCTC 32247</strain>
    </source>
</reference>
<dbReference type="Gene3D" id="3.40.190.10">
    <property type="entry name" value="Periplasmic binding protein-like II"/>
    <property type="match status" value="2"/>
</dbReference>
<organism evidence="7 8">
    <name type="scientific">Pseudomonas oryzae</name>
    <dbReference type="NCBI Taxonomy" id="1392877"/>
    <lineage>
        <taxon>Bacteria</taxon>
        <taxon>Pseudomonadati</taxon>
        <taxon>Pseudomonadota</taxon>
        <taxon>Gammaproteobacteria</taxon>
        <taxon>Pseudomonadales</taxon>
        <taxon>Pseudomonadaceae</taxon>
        <taxon>Pseudomonas</taxon>
    </lineage>
</organism>
<dbReference type="Pfam" id="PF13379">
    <property type="entry name" value="NMT1_2"/>
    <property type="match status" value="1"/>
</dbReference>
<keyword evidence="4" id="KW-0997">Cell inner membrane</keyword>
<dbReference type="OrthoDB" id="9815454at2"/>
<name>A0A1H1RZN6_9PSED</name>
<evidence type="ECO:0000256" key="2">
    <source>
        <dbReference type="ARBA" id="ARBA00022448"/>
    </source>
</evidence>
<keyword evidence="5" id="KW-0732">Signal</keyword>
<dbReference type="PANTHER" id="PTHR30024">
    <property type="entry name" value="ALIPHATIC SULFONATES-BINDING PROTEIN-RELATED"/>
    <property type="match status" value="1"/>
</dbReference>
<dbReference type="AlphaFoldDB" id="A0A1H1RZN6"/>
<evidence type="ECO:0000313" key="8">
    <source>
        <dbReference type="Proteomes" id="UP000243359"/>
    </source>
</evidence>
<dbReference type="PANTHER" id="PTHR30024:SF7">
    <property type="entry name" value="NITRATE_NITRITE BINDING PROTEIN NRTA"/>
    <property type="match status" value="1"/>
</dbReference>
<gene>
    <name evidence="7" type="ORF">SAMN05216221_1761</name>
</gene>
<evidence type="ECO:0000256" key="3">
    <source>
        <dbReference type="ARBA" id="ARBA00022475"/>
    </source>
</evidence>
<comment type="subcellular location">
    <subcellularLocation>
        <location evidence="1">Endomembrane system</location>
    </subcellularLocation>
</comment>
<evidence type="ECO:0000256" key="1">
    <source>
        <dbReference type="ARBA" id="ARBA00004308"/>
    </source>
</evidence>
<protein>
    <submittedName>
        <fullName evidence="7">Nitrate/nitrite transport system substrate-binding protein</fullName>
    </submittedName>
</protein>
<sequence>MTDHHAMPRTDALAWVAGSDAPEKNVLELGFMALADSAPLIVAATQGFAQPYGLTLNLRRQASWAGLRDKLLSGELDAAQMLYGQVYGIHLGLGSPVTPMAILMGLNQNGQSITLSQALRAAGVTDGEALRARTHQSGARLTLAHTFPTGTHALWLYYWLASHGIHPLTDVHSVVVPPAQMVTHLRAGRIDGFCAGDPWGAHAVDENLGFTVATSQSIWPDHPEKVLGVTRAFVDQCPNSARALTMALLEACRFIDQGLENRRSTAQLLSATEFVNAPVATLEPRFLGQYQDGLGHAWLDAHPLRFFADGAVNMPYLSDGMWFLTQFRRWGFLRDDPQYHEIASQVHQLALYREAAGALGIAIPEAMRRSTLLDGKVWDGREPAAYAHGFDLHALAERQSLAL</sequence>
<evidence type="ECO:0000313" key="7">
    <source>
        <dbReference type="EMBL" id="SDS41217.1"/>
    </source>
</evidence>
<evidence type="ECO:0000256" key="5">
    <source>
        <dbReference type="ARBA" id="ARBA00022729"/>
    </source>
</evidence>
<proteinExistence type="predicted"/>
<dbReference type="Proteomes" id="UP000243359">
    <property type="component" value="Chromosome I"/>
</dbReference>
<dbReference type="RefSeq" id="WP_090348587.1">
    <property type="nucleotide sequence ID" value="NZ_LT629751.1"/>
</dbReference>
<dbReference type="EMBL" id="LT629751">
    <property type="protein sequence ID" value="SDS41217.1"/>
    <property type="molecule type" value="Genomic_DNA"/>
</dbReference>
<dbReference type="STRING" id="1392877.SAMN05216221_1761"/>
<dbReference type="InterPro" id="IPR044527">
    <property type="entry name" value="NrtA/CpmA_ABC-bd_dom"/>
</dbReference>
<dbReference type="CDD" id="cd13553">
    <property type="entry name" value="PBP2_NrtA_CpmA_like"/>
    <property type="match status" value="1"/>
</dbReference>
<evidence type="ECO:0000256" key="4">
    <source>
        <dbReference type="ARBA" id="ARBA00022519"/>
    </source>
</evidence>
<evidence type="ECO:0000256" key="6">
    <source>
        <dbReference type="ARBA" id="ARBA00023136"/>
    </source>
</evidence>
<dbReference type="GO" id="GO:0012505">
    <property type="term" value="C:endomembrane system"/>
    <property type="evidence" value="ECO:0007669"/>
    <property type="project" value="UniProtKB-SubCell"/>
</dbReference>
<accession>A0A1H1RZN6</accession>
<keyword evidence="2" id="KW-0813">Transport</keyword>
<keyword evidence="3" id="KW-1003">Cell membrane</keyword>
<keyword evidence="8" id="KW-1185">Reference proteome</keyword>
<keyword evidence="6" id="KW-0472">Membrane</keyword>
<dbReference type="SUPFAM" id="SSF53850">
    <property type="entry name" value="Periplasmic binding protein-like II"/>
    <property type="match status" value="1"/>
</dbReference>